<proteinExistence type="predicted"/>
<keyword evidence="2" id="KW-1185">Reference proteome</keyword>
<dbReference type="AlphaFoldDB" id="A0A7Y0AA70"/>
<name>A0A7Y0AA70_9FLAO</name>
<dbReference type="Proteomes" id="UP000552615">
    <property type="component" value="Unassembled WGS sequence"/>
</dbReference>
<evidence type="ECO:0000313" key="2">
    <source>
        <dbReference type="Proteomes" id="UP000552615"/>
    </source>
</evidence>
<gene>
    <name evidence="1" type="ORF">HHL20_18140</name>
</gene>
<protein>
    <recommendedName>
        <fullName evidence="3">Methyltransferase domain-containing protein</fullName>
    </recommendedName>
</protein>
<comment type="caution">
    <text evidence="1">The sequence shown here is derived from an EMBL/GenBank/DDBJ whole genome shotgun (WGS) entry which is preliminary data.</text>
</comment>
<dbReference type="EMBL" id="JABBGF010000004">
    <property type="protein sequence ID" value="NML59251.1"/>
    <property type="molecule type" value="Genomic_DNA"/>
</dbReference>
<sequence length="486" mass="56787">MILQDFQDTILQLNAQEIIGHISINRASLKLMFINLDVNRGNTDLANQILVLLSTMQLDDQTEGSEEIQFLFKELGFYFKRANILASVMNCSNHIGENIFKNRLRAWMHHRQYRDAESHCRLFGKYLEKLSSAITDGVEDYENDVLRDLYTYHVQTAALLEGKGKIAALHTFEELFEDPDLLQQYPILEIYQQNRQQFTAEIAIEDEVKKIYEPSIFTEALFNNKFLDYLRNHPRTEWHEILLGYDQYTVRKKIINFGQAHFDDLYGHLTSNDIVKLYCYFNMRKHYYSSLYLFERFNHIARFHGTNGRIKFIDVGCGPATSGIALVDHLYSDSGELVSFDYFGVDYYGSMREEAEYMMQNSAYNDQGTTFYLADLAELGYELLDNANSIYINTCYLFASDSLNENKLAEDVMHIRKSKPDVPCYLLFQNSTDPAKNVKYNNFKRLLRYVEPPIFSTTARVSYNNRRSSMFGPTHEDVYFEILELT</sequence>
<dbReference type="Gene3D" id="3.40.50.150">
    <property type="entry name" value="Vaccinia Virus protein VP39"/>
    <property type="match status" value="1"/>
</dbReference>
<reference evidence="1 2" key="1">
    <citation type="submission" date="2020-04" db="EMBL/GenBank/DDBJ databases">
        <title>Chryseobacterium sp. RJ-7-14 sp. nov., isolated from Jeju soil.</title>
        <authorList>
            <person name="Dahal R.H."/>
            <person name="Chaudhary D.K."/>
        </authorList>
    </citation>
    <scope>NUCLEOTIDE SEQUENCE [LARGE SCALE GENOMIC DNA]</scope>
    <source>
        <strain evidence="1 2">RJ-7-14</strain>
    </source>
</reference>
<dbReference type="SUPFAM" id="SSF53335">
    <property type="entry name" value="S-adenosyl-L-methionine-dependent methyltransferases"/>
    <property type="match status" value="1"/>
</dbReference>
<evidence type="ECO:0000313" key="1">
    <source>
        <dbReference type="EMBL" id="NML59251.1"/>
    </source>
</evidence>
<evidence type="ECO:0008006" key="3">
    <source>
        <dbReference type="Google" id="ProtNLM"/>
    </source>
</evidence>
<organism evidence="1 2">
    <name type="scientific">Chryseobacterium cheonjiense</name>
    <dbReference type="NCBI Taxonomy" id="2728845"/>
    <lineage>
        <taxon>Bacteria</taxon>
        <taxon>Pseudomonadati</taxon>
        <taxon>Bacteroidota</taxon>
        <taxon>Flavobacteriia</taxon>
        <taxon>Flavobacteriales</taxon>
        <taxon>Weeksellaceae</taxon>
        <taxon>Chryseobacterium group</taxon>
        <taxon>Chryseobacterium</taxon>
    </lineage>
</organism>
<dbReference type="RefSeq" id="WP_169232592.1">
    <property type="nucleotide sequence ID" value="NZ_JABBGF010000004.1"/>
</dbReference>
<accession>A0A7Y0AA70</accession>
<dbReference type="InterPro" id="IPR029063">
    <property type="entry name" value="SAM-dependent_MTases_sf"/>
</dbReference>